<dbReference type="EMBL" id="HG322949">
    <property type="protein sequence ID" value="CDG82691.1"/>
    <property type="molecule type" value="Genomic_DNA"/>
</dbReference>
<dbReference type="HOGENOM" id="CLU_117224_0_0_4"/>
<keyword evidence="1" id="KW-1133">Transmembrane helix</keyword>
<proteinExistence type="predicted"/>
<dbReference type="AlphaFoldDB" id="W0V484"/>
<feature type="transmembrane region" description="Helical" evidence="1">
    <location>
        <begin position="43"/>
        <end position="68"/>
    </location>
</feature>
<accession>W0V484</accession>
<dbReference type="Proteomes" id="UP000027604">
    <property type="component" value="Chromosome I"/>
</dbReference>
<feature type="transmembrane region" description="Helical" evidence="1">
    <location>
        <begin position="20"/>
        <end position="37"/>
    </location>
</feature>
<organism evidence="2 3">
    <name type="scientific">Janthinobacterium agaricidamnosum NBRC 102515 = DSM 9628</name>
    <dbReference type="NCBI Taxonomy" id="1349767"/>
    <lineage>
        <taxon>Bacteria</taxon>
        <taxon>Pseudomonadati</taxon>
        <taxon>Pseudomonadota</taxon>
        <taxon>Betaproteobacteria</taxon>
        <taxon>Burkholderiales</taxon>
        <taxon>Oxalobacteraceae</taxon>
        <taxon>Janthinobacterium</taxon>
    </lineage>
</organism>
<dbReference type="RefSeq" id="WP_242404499.1">
    <property type="nucleotide sequence ID" value="NZ_BCTH01000028.1"/>
</dbReference>
<feature type="transmembrane region" description="Helical" evidence="1">
    <location>
        <begin position="158"/>
        <end position="175"/>
    </location>
</feature>
<keyword evidence="1" id="KW-0812">Transmembrane</keyword>
<sequence>MITSHCYALSPLLLCRYGDILLYLAPSLLLALLIRFLSARHPFFFLFSLAGTICHELAHFCVGFLTAAQPRSFTIVPRRVGDGWELGSVMLRRVRWYNAAPAALAPFLILALPFAVAAWRTYPGWTFQLTDIVLAFLVAPQFLACWPSAIDWKIALRSWPYLLIVAAICMLLRQFRPEWLELAHLLPAVRSLLLA</sequence>
<keyword evidence="1" id="KW-0472">Membrane</keyword>
<dbReference type="KEGG" id="jag:GJA_2056"/>
<keyword evidence="3" id="KW-1185">Reference proteome</keyword>
<evidence type="ECO:0000313" key="2">
    <source>
        <dbReference type="EMBL" id="CDG82691.1"/>
    </source>
</evidence>
<feature type="transmembrane region" description="Helical" evidence="1">
    <location>
        <begin position="96"/>
        <end position="119"/>
    </location>
</feature>
<feature type="transmembrane region" description="Helical" evidence="1">
    <location>
        <begin position="125"/>
        <end position="146"/>
    </location>
</feature>
<reference evidence="2 3" key="1">
    <citation type="journal article" date="2015" name="Genome Announc.">
        <title>Genome Sequence of Mushroom Soft-Rot Pathogen Janthinobacterium agaricidamnosum.</title>
        <authorList>
            <person name="Graupner K."/>
            <person name="Lackner G."/>
            <person name="Hertweck C."/>
        </authorList>
    </citation>
    <scope>NUCLEOTIDE SEQUENCE [LARGE SCALE GENOMIC DNA]</scope>
    <source>
        <strain evidence="3">NBRC 102515 / DSM 9628</strain>
    </source>
</reference>
<evidence type="ECO:0000313" key="3">
    <source>
        <dbReference type="Proteomes" id="UP000027604"/>
    </source>
</evidence>
<protein>
    <submittedName>
        <fullName evidence="2">Putative membrane protein</fullName>
    </submittedName>
</protein>
<dbReference type="PATRIC" id="fig|1349767.4.peg.3819"/>
<name>W0V484_9BURK</name>
<dbReference type="eggNOG" id="ENOG5033CE4">
    <property type="taxonomic scope" value="Bacteria"/>
</dbReference>
<gene>
    <name evidence="2" type="ORF">GJA_2056</name>
</gene>
<evidence type="ECO:0000256" key="1">
    <source>
        <dbReference type="SAM" id="Phobius"/>
    </source>
</evidence>